<dbReference type="eggNOG" id="ENOG502S726">
    <property type="taxonomic scope" value="Eukaryota"/>
</dbReference>
<dbReference type="AlphaFoldDB" id="K0SRP4"/>
<sequence>MSSFPVLEMVVRCYIGYRVVLYLFGFRRRDKLKRSIRGLAFGRGHQFKITKLELDTAITNLRRTGSHRALSRCNSSESLGREQAKRTKEIETAKKNLGRLKLLKIGLRVLAIALVAAFFFSFNESWPSSPFLVDDPAVEVCGTAVASSTQQHCVSKRENTFHERLRLSVATAKFMAATSIRTVLGPLARQRNNDQRGIANDSLELYLERIEREAHETWEAIALKSGLLQPIIETEHDSTIGGGDGSNYNASIKGERSHVPSTVGFGLRKRPRKGRRIIRRTIGKLFGKIKCKIRGCSVRASEEVHHVSQDFMSPPELDLNMTVPCHYLTAEMLHSLRKSNTTGRVGCILRDVMTRELLVQYAKQSIGEFDMATHPILLRNIWPPQSFATESNRRLTIEGLLKDPELSTVDLPNHFPDASQAGYPALVPDNSRQVTLFQFVSDLLSGRAAHAKIGTQLIVEAVPELTEEIVPRGLARELFGWNPWVDDLKSWLKDHVSERIQGWINKFPSASCYPVFVARQYPPSSNHYPRTDLHAEPIGNIAVQLEGSRRWTLVSAEWSTLLRPTVSKHGRGYIYANLDPKDELSERLRQLPQVFECITNRGDAIWIPPWHWHKIDYNVGTPNESNETQLSVGASVFHFYPMMYAFNMPLFAYLIIPNLIWEALGFNTE</sequence>
<reference evidence="3 4" key="1">
    <citation type="journal article" date="2012" name="Genome Biol.">
        <title>Genome and low-iron response of an oceanic diatom adapted to chronic iron limitation.</title>
        <authorList>
            <person name="Lommer M."/>
            <person name="Specht M."/>
            <person name="Roy A.S."/>
            <person name="Kraemer L."/>
            <person name="Andreson R."/>
            <person name="Gutowska M.A."/>
            <person name="Wolf J."/>
            <person name="Bergner S.V."/>
            <person name="Schilhabel M.B."/>
            <person name="Klostermeier U.C."/>
            <person name="Beiko R.G."/>
            <person name="Rosenstiel P."/>
            <person name="Hippler M."/>
            <person name="Laroche J."/>
        </authorList>
    </citation>
    <scope>NUCLEOTIDE SEQUENCE [LARGE SCALE GENOMIC DNA]</scope>
    <source>
        <strain evidence="3 4">CCMP1005</strain>
    </source>
</reference>
<accession>K0SRP4</accession>
<keyword evidence="1" id="KW-1133">Transmembrane helix</keyword>
<evidence type="ECO:0000259" key="2">
    <source>
        <dbReference type="PROSITE" id="PS51184"/>
    </source>
</evidence>
<proteinExistence type="predicted"/>
<evidence type="ECO:0000256" key="1">
    <source>
        <dbReference type="SAM" id="Phobius"/>
    </source>
</evidence>
<dbReference type="Pfam" id="PF13621">
    <property type="entry name" value="Cupin_8"/>
    <property type="match status" value="1"/>
</dbReference>
<keyword evidence="1" id="KW-0812">Transmembrane</keyword>
<comment type="caution">
    <text evidence="3">The sequence shown here is derived from an EMBL/GenBank/DDBJ whole genome shotgun (WGS) entry which is preliminary data.</text>
</comment>
<keyword evidence="1" id="KW-0472">Membrane</keyword>
<name>K0SRP4_THAOC</name>
<feature type="transmembrane region" description="Helical" evidence="1">
    <location>
        <begin position="6"/>
        <end position="26"/>
    </location>
</feature>
<evidence type="ECO:0000313" key="4">
    <source>
        <dbReference type="Proteomes" id="UP000266841"/>
    </source>
</evidence>
<dbReference type="SUPFAM" id="SSF51197">
    <property type="entry name" value="Clavaminate synthase-like"/>
    <property type="match status" value="1"/>
</dbReference>
<organism evidence="3 4">
    <name type="scientific">Thalassiosira oceanica</name>
    <name type="common">Marine diatom</name>
    <dbReference type="NCBI Taxonomy" id="159749"/>
    <lineage>
        <taxon>Eukaryota</taxon>
        <taxon>Sar</taxon>
        <taxon>Stramenopiles</taxon>
        <taxon>Ochrophyta</taxon>
        <taxon>Bacillariophyta</taxon>
        <taxon>Coscinodiscophyceae</taxon>
        <taxon>Thalassiosirophycidae</taxon>
        <taxon>Thalassiosirales</taxon>
        <taxon>Thalassiosiraceae</taxon>
        <taxon>Thalassiosira</taxon>
    </lineage>
</organism>
<feature type="domain" description="JmjC" evidence="2">
    <location>
        <begin position="471"/>
        <end position="641"/>
    </location>
</feature>
<dbReference type="Proteomes" id="UP000266841">
    <property type="component" value="Unassembled WGS sequence"/>
</dbReference>
<protein>
    <recommendedName>
        <fullName evidence="2">JmjC domain-containing protein</fullName>
    </recommendedName>
</protein>
<dbReference type="InterPro" id="IPR003347">
    <property type="entry name" value="JmjC_dom"/>
</dbReference>
<dbReference type="InterPro" id="IPR041667">
    <property type="entry name" value="Cupin_8"/>
</dbReference>
<gene>
    <name evidence="3" type="ORF">THAOC_09805</name>
</gene>
<dbReference type="EMBL" id="AGNL01010631">
    <property type="protein sequence ID" value="EJK68983.1"/>
    <property type="molecule type" value="Genomic_DNA"/>
</dbReference>
<dbReference type="Gene3D" id="2.60.120.650">
    <property type="entry name" value="Cupin"/>
    <property type="match status" value="1"/>
</dbReference>
<feature type="transmembrane region" description="Helical" evidence="1">
    <location>
        <begin position="105"/>
        <end position="122"/>
    </location>
</feature>
<dbReference type="OrthoDB" id="39952at2759"/>
<keyword evidence="4" id="KW-1185">Reference proteome</keyword>
<evidence type="ECO:0000313" key="3">
    <source>
        <dbReference type="EMBL" id="EJK68983.1"/>
    </source>
</evidence>
<dbReference type="PROSITE" id="PS51184">
    <property type="entry name" value="JMJC"/>
    <property type="match status" value="1"/>
</dbReference>